<protein>
    <submittedName>
        <fullName evidence="8">DoxX family protein</fullName>
    </submittedName>
</protein>
<comment type="subcellular location">
    <subcellularLocation>
        <location evidence="1">Cell membrane</location>
        <topology evidence="1">Multi-pass membrane protein</topology>
    </subcellularLocation>
</comment>
<feature type="transmembrane region" description="Helical" evidence="7">
    <location>
        <begin position="95"/>
        <end position="114"/>
    </location>
</feature>
<sequence length="125" mass="12891">MQALSTFGPLVGRVLIGLLFLLAGLGKLGDVAGFSGYLASGGLPAFLAWPAVIFEIAVGLLLIIGYQTRIVALATAAFCVVAGVLYHFAPADQMQMAMFLKNLAIAGGLLMFAIHGPGKLALDKA</sequence>
<name>A0A6M1U6N6_9RHOB</name>
<dbReference type="EMBL" id="JAALFE010000013">
    <property type="protein sequence ID" value="NGQ92025.1"/>
    <property type="molecule type" value="Genomic_DNA"/>
</dbReference>
<dbReference type="PANTHER" id="PTHR33452:SF1">
    <property type="entry name" value="INNER MEMBRANE PROTEIN YPHA-RELATED"/>
    <property type="match status" value="1"/>
</dbReference>
<dbReference type="InterPro" id="IPR032808">
    <property type="entry name" value="DoxX"/>
</dbReference>
<comment type="similarity">
    <text evidence="2">Belongs to the DoxX family.</text>
</comment>
<dbReference type="Pfam" id="PF07681">
    <property type="entry name" value="DoxX"/>
    <property type="match status" value="1"/>
</dbReference>
<dbReference type="PANTHER" id="PTHR33452">
    <property type="entry name" value="OXIDOREDUCTASE CATD-RELATED"/>
    <property type="match status" value="1"/>
</dbReference>
<evidence type="ECO:0000313" key="9">
    <source>
        <dbReference type="Proteomes" id="UP000474758"/>
    </source>
</evidence>
<feature type="transmembrane region" description="Helical" evidence="7">
    <location>
        <begin position="46"/>
        <end position="64"/>
    </location>
</feature>
<dbReference type="GO" id="GO:0005886">
    <property type="term" value="C:plasma membrane"/>
    <property type="evidence" value="ECO:0007669"/>
    <property type="project" value="UniProtKB-SubCell"/>
</dbReference>
<keyword evidence="5 7" id="KW-1133">Transmembrane helix</keyword>
<accession>A0A6M1U6N6</accession>
<keyword evidence="3" id="KW-1003">Cell membrane</keyword>
<keyword evidence="6 7" id="KW-0472">Membrane</keyword>
<dbReference type="InterPro" id="IPR051907">
    <property type="entry name" value="DoxX-like_oxidoreductase"/>
</dbReference>
<feature type="transmembrane region" description="Helical" evidence="7">
    <location>
        <begin position="71"/>
        <end position="89"/>
    </location>
</feature>
<keyword evidence="9" id="KW-1185">Reference proteome</keyword>
<feature type="transmembrane region" description="Helical" evidence="7">
    <location>
        <begin position="7"/>
        <end position="26"/>
    </location>
</feature>
<reference evidence="8 9" key="1">
    <citation type="submission" date="2020-02" db="EMBL/GenBank/DDBJ databases">
        <title>Rhodobacter translucens sp. nov., a novel bacterium isolated from activated sludge.</title>
        <authorList>
            <person name="Liu J."/>
        </authorList>
    </citation>
    <scope>NUCLEOTIDE SEQUENCE [LARGE SCALE GENOMIC DNA]</scope>
    <source>
        <strain evidence="8 9">HX-7-19</strain>
    </source>
</reference>
<keyword evidence="4 7" id="KW-0812">Transmembrane</keyword>
<evidence type="ECO:0000256" key="4">
    <source>
        <dbReference type="ARBA" id="ARBA00022692"/>
    </source>
</evidence>
<dbReference type="Proteomes" id="UP000474758">
    <property type="component" value="Unassembled WGS sequence"/>
</dbReference>
<organism evidence="8 9">
    <name type="scientific">Paragemmobacter kunshanensis</name>
    <dbReference type="NCBI Taxonomy" id="2583234"/>
    <lineage>
        <taxon>Bacteria</taxon>
        <taxon>Pseudomonadati</taxon>
        <taxon>Pseudomonadota</taxon>
        <taxon>Alphaproteobacteria</taxon>
        <taxon>Rhodobacterales</taxon>
        <taxon>Paracoccaceae</taxon>
        <taxon>Paragemmobacter</taxon>
    </lineage>
</organism>
<evidence type="ECO:0000256" key="1">
    <source>
        <dbReference type="ARBA" id="ARBA00004651"/>
    </source>
</evidence>
<evidence type="ECO:0000256" key="3">
    <source>
        <dbReference type="ARBA" id="ARBA00022475"/>
    </source>
</evidence>
<evidence type="ECO:0000256" key="7">
    <source>
        <dbReference type="SAM" id="Phobius"/>
    </source>
</evidence>
<proteinExistence type="inferred from homology"/>
<comment type="caution">
    <text evidence="8">The sequence shown here is derived from an EMBL/GenBank/DDBJ whole genome shotgun (WGS) entry which is preliminary data.</text>
</comment>
<evidence type="ECO:0000256" key="5">
    <source>
        <dbReference type="ARBA" id="ARBA00022989"/>
    </source>
</evidence>
<evidence type="ECO:0000313" key="8">
    <source>
        <dbReference type="EMBL" id="NGQ92025.1"/>
    </source>
</evidence>
<gene>
    <name evidence="8" type="ORF">G5V65_14065</name>
</gene>
<evidence type="ECO:0000256" key="2">
    <source>
        <dbReference type="ARBA" id="ARBA00006679"/>
    </source>
</evidence>
<evidence type="ECO:0000256" key="6">
    <source>
        <dbReference type="ARBA" id="ARBA00023136"/>
    </source>
</evidence>
<dbReference type="AlphaFoldDB" id="A0A6M1U6N6"/>
<dbReference type="RefSeq" id="WP_165051206.1">
    <property type="nucleotide sequence ID" value="NZ_JAALFE010000013.1"/>
</dbReference>